<dbReference type="InterPro" id="IPR021027">
    <property type="entry name" value="Transposase_put_HTH"/>
</dbReference>
<evidence type="ECO:0000256" key="2">
    <source>
        <dbReference type="ARBA" id="ARBA00022833"/>
    </source>
</evidence>
<evidence type="ECO:0000259" key="6">
    <source>
        <dbReference type="Pfam" id="PF07282"/>
    </source>
</evidence>
<protein>
    <recommendedName>
        <fullName evidence="9">Transposase</fullName>
    </recommendedName>
</protein>
<keyword evidence="3" id="KW-0238">DNA-binding</keyword>
<evidence type="ECO:0000256" key="1">
    <source>
        <dbReference type="ARBA" id="ARBA00022723"/>
    </source>
</evidence>
<organism evidence="8">
    <name type="scientific">viral metagenome</name>
    <dbReference type="NCBI Taxonomy" id="1070528"/>
    <lineage>
        <taxon>unclassified sequences</taxon>
        <taxon>metagenomes</taxon>
        <taxon>organismal metagenomes</taxon>
    </lineage>
</organism>
<sequence length="776" mass="89437">MSYVSSNGPKTSTVSLTKPSEGGPTPTRSSANAQMEDISDFLLGINQNPEESLLLNKKMISKGKSNLCNKNSLTIKSSPKSVADSTSNIKNFSHFYNESSTEMFQKLWLPPNTNSLASASIFLPGCHPSSTVNYSLYQATNIEPMNKKYLKTCYQSLHSLLPNTTESEDTTSTKKCSGTKQTEDGVITRCRKIRIFPNEEYIKYFNQCFGATRYIYNKTIDAFKKEVEKEQLKNQELAKKGGCVKMIIEKKQGSKTASVKSKRCCKRVDGLYFCKQHAKCKLKYDIKCGFIHWRDRIVKKEKFLSADEKWLSDIPYDTRQLVVKNAMGGVKAAFTNLKRGNINQFEMNFKRKGIDSDYFYVDHRTLKKNLVLFSSKFTKPLSVQKRDFKWLREYLKGKVSDMIISREKPGTYFLQVPYDIKIGDQKIKNSVVSVDPGVITLGTFYDPSGKCGKMGDGLGRKIFDSYIVRVDKLSSCISNEVNNLKHLKQSPKKLKRFAYDKIVKEKKYRAGRRIKKLTAILEVEQSKMKELLKNNDSVKENLSPNLKTDKVSVKRILRNNYFIKKSKRLPKNEEVKRLMENNTLIEKLEKRLENLRRQISIQKLLIEKLSNLTFLNENYVKIKDSYYLNKSKKRIKKLKKRIRLVRKKKSNITKEAHQKAIKFYTDNYKYIVIPEFDAIGIARKQKARGMRKEARKTIGMCHGKFMERLKAKVESIKECELLIVKEDYTSQTCGRCGILHKVGIERVFICPNCGLDQDRDTNAARNILMRGLLLQK</sequence>
<dbReference type="GO" id="GO:0046872">
    <property type="term" value="F:metal ion binding"/>
    <property type="evidence" value="ECO:0007669"/>
    <property type="project" value="UniProtKB-KW"/>
</dbReference>
<dbReference type="InterPro" id="IPR010095">
    <property type="entry name" value="Cas12f1-like_TNB"/>
</dbReference>
<dbReference type="PANTHER" id="PTHR36172:SF1">
    <property type="entry name" value="RESOLVASE-RELATED"/>
    <property type="match status" value="1"/>
</dbReference>
<accession>A0A6C0CC42</accession>
<feature type="coiled-coil region" evidence="4">
    <location>
        <begin position="514"/>
        <end position="541"/>
    </location>
</feature>
<dbReference type="GO" id="GO:0003677">
    <property type="term" value="F:DNA binding"/>
    <property type="evidence" value="ECO:0007669"/>
    <property type="project" value="UniProtKB-KW"/>
</dbReference>
<evidence type="ECO:0000256" key="5">
    <source>
        <dbReference type="SAM" id="MobiDB-lite"/>
    </source>
</evidence>
<dbReference type="EMBL" id="MN739367">
    <property type="protein sequence ID" value="QHT01245.1"/>
    <property type="molecule type" value="Genomic_DNA"/>
</dbReference>
<evidence type="ECO:0000259" key="7">
    <source>
        <dbReference type="Pfam" id="PF12323"/>
    </source>
</evidence>
<feature type="compositionally biased region" description="Polar residues" evidence="5">
    <location>
        <begin position="1"/>
        <end position="18"/>
    </location>
</feature>
<feature type="domain" description="Transposase putative helix-turn-helix" evidence="7">
    <location>
        <begin position="190"/>
        <end position="230"/>
    </location>
</feature>
<keyword evidence="2" id="KW-0862">Zinc</keyword>
<evidence type="ECO:0000256" key="4">
    <source>
        <dbReference type="SAM" id="Coils"/>
    </source>
</evidence>
<dbReference type="PANTHER" id="PTHR36172">
    <property type="match status" value="1"/>
</dbReference>
<feature type="domain" description="Cas12f1-like TNB" evidence="6">
    <location>
        <begin position="702"/>
        <end position="767"/>
    </location>
</feature>
<keyword evidence="4" id="KW-0175">Coiled coil</keyword>
<feature type="coiled-coil region" evidence="4">
    <location>
        <begin position="578"/>
        <end position="655"/>
    </location>
</feature>
<dbReference type="AlphaFoldDB" id="A0A6C0CC42"/>
<keyword evidence="1" id="KW-0479">Metal-binding</keyword>
<dbReference type="InterPro" id="IPR051491">
    <property type="entry name" value="Recombinase/Transposase-rel"/>
</dbReference>
<reference evidence="8" key="1">
    <citation type="journal article" date="2020" name="Nature">
        <title>Giant virus diversity and host interactions through global metagenomics.</title>
        <authorList>
            <person name="Schulz F."/>
            <person name="Roux S."/>
            <person name="Paez-Espino D."/>
            <person name="Jungbluth S."/>
            <person name="Walsh D.A."/>
            <person name="Denef V.J."/>
            <person name="McMahon K.D."/>
            <person name="Konstantinidis K.T."/>
            <person name="Eloe-Fadrosh E.A."/>
            <person name="Kyrpides N.C."/>
            <person name="Woyke T."/>
        </authorList>
    </citation>
    <scope>NUCLEOTIDE SEQUENCE</scope>
    <source>
        <strain evidence="8">GVMAG-M-3300020192-26</strain>
    </source>
</reference>
<name>A0A6C0CC42_9ZZZZ</name>
<evidence type="ECO:0008006" key="9">
    <source>
        <dbReference type="Google" id="ProtNLM"/>
    </source>
</evidence>
<dbReference type="Pfam" id="PF12323">
    <property type="entry name" value="HTH_OrfB_IS605"/>
    <property type="match status" value="1"/>
</dbReference>
<evidence type="ECO:0000256" key="3">
    <source>
        <dbReference type="ARBA" id="ARBA00023125"/>
    </source>
</evidence>
<dbReference type="Pfam" id="PF07282">
    <property type="entry name" value="Cas12f1-like_TNB"/>
    <property type="match status" value="1"/>
</dbReference>
<evidence type="ECO:0000313" key="8">
    <source>
        <dbReference type="EMBL" id="QHT01245.1"/>
    </source>
</evidence>
<feature type="region of interest" description="Disordered" evidence="5">
    <location>
        <begin position="1"/>
        <end position="31"/>
    </location>
</feature>
<proteinExistence type="predicted"/>